<name>A0ABR2VID5_9PEZI</name>
<reference evidence="1 2" key="1">
    <citation type="journal article" date="2024" name="J. Plant Pathol.">
        <title>Sequence and assembly of the genome of Seiridium unicorne, isolate CBS 538.82, causal agent of cypress canker disease.</title>
        <authorList>
            <person name="Scali E."/>
            <person name="Rocca G.D."/>
            <person name="Danti R."/>
            <person name="Garbelotto M."/>
            <person name="Barberini S."/>
            <person name="Baroncelli R."/>
            <person name="Emiliani G."/>
        </authorList>
    </citation>
    <scope>NUCLEOTIDE SEQUENCE [LARGE SCALE GENOMIC DNA]</scope>
    <source>
        <strain evidence="1 2">BM-138-508</strain>
    </source>
</reference>
<dbReference type="Proteomes" id="UP001408356">
    <property type="component" value="Unassembled WGS sequence"/>
</dbReference>
<sequence>MSQQLFFNATSNQEVLDQGITQYLCVHFTSKGDGQYVNIGEGEVDEAQRAQLISNADFLERRCDMCMMEAHCTAYENIVFAVLKNLETMKHGSLVVIDNQFNTANRTHHEYHDWLEDRATNPPAFVQELQTYGSTKAIESLAETVSQEVSLMKADLVSLQHQFNELKDFTEELRQQAAYLNKILSHPWPLIDMAGPPEDIPKCAERAVNHLRTQLGPHLSSIARAIDEREPYLKKWDTILTLSRPFHDKWDAILTASRSLRHLDN</sequence>
<evidence type="ECO:0000313" key="2">
    <source>
        <dbReference type="Proteomes" id="UP001408356"/>
    </source>
</evidence>
<gene>
    <name evidence="1" type="ORF">SUNI508_00224</name>
</gene>
<keyword evidence="2" id="KW-1185">Reference proteome</keyword>
<evidence type="ECO:0000313" key="1">
    <source>
        <dbReference type="EMBL" id="KAK9426697.1"/>
    </source>
</evidence>
<organism evidence="1 2">
    <name type="scientific">Seiridium unicorne</name>
    <dbReference type="NCBI Taxonomy" id="138068"/>
    <lineage>
        <taxon>Eukaryota</taxon>
        <taxon>Fungi</taxon>
        <taxon>Dikarya</taxon>
        <taxon>Ascomycota</taxon>
        <taxon>Pezizomycotina</taxon>
        <taxon>Sordariomycetes</taxon>
        <taxon>Xylariomycetidae</taxon>
        <taxon>Amphisphaeriales</taxon>
        <taxon>Sporocadaceae</taxon>
        <taxon>Seiridium</taxon>
    </lineage>
</organism>
<accession>A0ABR2VID5</accession>
<dbReference type="EMBL" id="JARVKF010000001">
    <property type="protein sequence ID" value="KAK9426697.1"/>
    <property type="molecule type" value="Genomic_DNA"/>
</dbReference>
<proteinExistence type="predicted"/>
<comment type="caution">
    <text evidence="1">The sequence shown here is derived from an EMBL/GenBank/DDBJ whole genome shotgun (WGS) entry which is preliminary data.</text>
</comment>
<protein>
    <submittedName>
        <fullName evidence="1">Uncharacterized protein</fullName>
    </submittedName>
</protein>